<dbReference type="Proteomes" id="UP000487649">
    <property type="component" value="Unassembled WGS sequence"/>
</dbReference>
<dbReference type="InterPro" id="IPR004839">
    <property type="entry name" value="Aminotransferase_I/II_large"/>
</dbReference>
<accession>A0A173SKL0</accession>
<reference evidence="8 9" key="1">
    <citation type="journal article" date="2019" name="Nat. Med.">
        <title>A library of human gut bacterial isolates paired with longitudinal multiomics data enables mechanistic microbiome research.</title>
        <authorList>
            <person name="Poyet M."/>
            <person name="Groussin M."/>
            <person name="Gibbons S.M."/>
            <person name="Avila-Pacheco J."/>
            <person name="Jiang X."/>
            <person name="Kearney S.M."/>
            <person name="Perrotta A.R."/>
            <person name="Berdy B."/>
            <person name="Zhao S."/>
            <person name="Lieberman T.D."/>
            <person name="Swanson P.K."/>
            <person name="Smith M."/>
            <person name="Roesemann S."/>
            <person name="Alexander J.E."/>
            <person name="Rich S.A."/>
            <person name="Livny J."/>
            <person name="Vlamakis H."/>
            <person name="Clish C."/>
            <person name="Bullock K."/>
            <person name="Deik A."/>
            <person name="Scott J."/>
            <person name="Pierce K.A."/>
            <person name="Xavier R.J."/>
            <person name="Alm E.J."/>
        </authorList>
    </citation>
    <scope>NUCLEOTIDE SEQUENCE [LARGE SCALE GENOMIC DNA]</scope>
    <source>
        <strain evidence="8 9">BIOML-A198</strain>
    </source>
</reference>
<dbReference type="PANTHER" id="PTHR46383">
    <property type="entry name" value="ASPARTATE AMINOTRANSFERASE"/>
    <property type="match status" value="1"/>
</dbReference>
<gene>
    <name evidence="8" type="ORF">GMA92_06120</name>
</gene>
<dbReference type="EC" id="2.6.1.-" evidence="6"/>
<dbReference type="Gene3D" id="3.90.1150.10">
    <property type="entry name" value="Aspartate Aminotransferase, domain 1"/>
    <property type="match status" value="1"/>
</dbReference>
<name>A0A173SKL0_9FIRM</name>
<dbReference type="GO" id="GO:0006520">
    <property type="term" value="P:amino acid metabolic process"/>
    <property type="evidence" value="ECO:0007669"/>
    <property type="project" value="InterPro"/>
</dbReference>
<organism evidence="8 9">
    <name type="scientific">Turicibacter sanguinis</name>
    <dbReference type="NCBI Taxonomy" id="154288"/>
    <lineage>
        <taxon>Bacteria</taxon>
        <taxon>Bacillati</taxon>
        <taxon>Bacillota</taxon>
        <taxon>Erysipelotrichia</taxon>
        <taxon>Erysipelotrichales</taxon>
        <taxon>Turicibacteraceae</taxon>
        <taxon>Turicibacter</taxon>
    </lineage>
</organism>
<dbReference type="SUPFAM" id="SSF53383">
    <property type="entry name" value="PLP-dependent transferases"/>
    <property type="match status" value="1"/>
</dbReference>
<dbReference type="RefSeq" id="WP_009606369.1">
    <property type="nucleotide sequence ID" value="NZ_CABJBH010000004.1"/>
</dbReference>
<keyword evidence="3 6" id="KW-0032">Aminotransferase</keyword>
<dbReference type="PANTHER" id="PTHR46383:SF3">
    <property type="entry name" value="ASPARTATE AMINOTRANSFERASE-RELATED"/>
    <property type="match status" value="1"/>
</dbReference>
<dbReference type="FunFam" id="3.40.640.10:FF:000033">
    <property type="entry name" value="Aspartate aminotransferase"/>
    <property type="match status" value="1"/>
</dbReference>
<dbReference type="Pfam" id="PF00155">
    <property type="entry name" value="Aminotran_1_2"/>
    <property type="match status" value="1"/>
</dbReference>
<dbReference type="PROSITE" id="PS00105">
    <property type="entry name" value="AA_TRANSFER_CLASS_1"/>
    <property type="match status" value="1"/>
</dbReference>
<evidence type="ECO:0000259" key="7">
    <source>
        <dbReference type="Pfam" id="PF00155"/>
    </source>
</evidence>
<dbReference type="EMBL" id="WMQE01000010">
    <property type="protein sequence ID" value="MTK20991.1"/>
    <property type="molecule type" value="Genomic_DNA"/>
</dbReference>
<proteinExistence type="inferred from homology"/>
<dbReference type="InterPro" id="IPR015421">
    <property type="entry name" value="PyrdxlP-dep_Trfase_major"/>
</dbReference>
<dbReference type="OrthoDB" id="9802328at2"/>
<dbReference type="GO" id="GO:0008483">
    <property type="term" value="F:transaminase activity"/>
    <property type="evidence" value="ECO:0007669"/>
    <property type="project" value="UniProtKB-KW"/>
</dbReference>
<dbReference type="InterPro" id="IPR015422">
    <property type="entry name" value="PyrdxlP-dep_Trfase_small"/>
</dbReference>
<dbReference type="InterPro" id="IPR015424">
    <property type="entry name" value="PyrdxlP-dep_Trfase"/>
</dbReference>
<feature type="domain" description="Aminotransferase class I/classII large" evidence="7">
    <location>
        <begin position="31"/>
        <end position="379"/>
    </location>
</feature>
<comment type="cofactor">
    <cofactor evidence="1 6">
        <name>pyridoxal 5'-phosphate</name>
        <dbReference type="ChEBI" id="CHEBI:597326"/>
    </cofactor>
</comment>
<evidence type="ECO:0000256" key="6">
    <source>
        <dbReference type="RuleBase" id="RU000481"/>
    </source>
</evidence>
<evidence type="ECO:0000256" key="5">
    <source>
        <dbReference type="ARBA" id="ARBA00022898"/>
    </source>
</evidence>
<comment type="caution">
    <text evidence="8">The sequence shown here is derived from an EMBL/GenBank/DDBJ whole genome shotgun (WGS) entry which is preliminary data.</text>
</comment>
<comment type="similarity">
    <text evidence="2 6">Belongs to the class-I pyridoxal-phosphate-dependent aminotransferase family.</text>
</comment>
<evidence type="ECO:0000313" key="9">
    <source>
        <dbReference type="Proteomes" id="UP000487649"/>
    </source>
</evidence>
<keyword evidence="4 6" id="KW-0808">Transferase</keyword>
<dbReference type="GO" id="GO:0030170">
    <property type="term" value="F:pyridoxal phosphate binding"/>
    <property type="evidence" value="ECO:0007669"/>
    <property type="project" value="InterPro"/>
</dbReference>
<dbReference type="InterPro" id="IPR004838">
    <property type="entry name" value="NHTrfase_class1_PyrdxlP-BS"/>
</dbReference>
<evidence type="ECO:0000256" key="3">
    <source>
        <dbReference type="ARBA" id="ARBA00022576"/>
    </source>
</evidence>
<sequence>MRLENMILENVKKMPPSGIRKYFDMVHEMEGVISLGVGEPDFVTPWNVREAGIYSLEQGHTHYSSNAGFMELRHEISRYLHRRFNLSYQVDEILVTVGGSEGIDLALRALVGPGDEVIIPEPSFVAYKGCTTFTGATPVVIELKAENEFKLTAEELEAAITPKTKVLIMPFPNNPTGAIMTRDELEKIVEVVKDKDIIIISDEIYAELTYEKEHVSIASFDCVKDQTLVINGFSKAYAMTGWRLGYVCGHPTLINAMKKIHQYAIMCSPTTSQYAAIEAMKNGDHSVETMVKEYNRRRRVLVNGFRKLGLDCFEPLGAFYVFPCIQSTGLSSDEFCEKLLRSEKVLTVPGNAFGDCGEGYIRACYASSMENIMEALVRIERFLKQNPTR</sequence>
<keyword evidence="5" id="KW-0663">Pyridoxal phosphate</keyword>
<evidence type="ECO:0000313" key="8">
    <source>
        <dbReference type="EMBL" id="MTK20991.1"/>
    </source>
</evidence>
<evidence type="ECO:0000256" key="1">
    <source>
        <dbReference type="ARBA" id="ARBA00001933"/>
    </source>
</evidence>
<dbReference type="Gene3D" id="3.40.640.10">
    <property type="entry name" value="Type I PLP-dependent aspartate aminotransferase-like (Major domain)"/>
    <property type="match status" value="1"/>
</dbReference>
<dbReference type="AlphaFoldDB" id="A0A173SKL0"/>
<protein>
    <recommendedName>
        <fullName evidence="6">Aminotransferase</fullName>
        <ecNumber evidence="6">2.6.1.-</ecNumber>
    </recommendedName>
</protein>
<evidence type="ECO:0000256" key="2">
    <source>
        <dbReference type="ARBA" id="ARBA00007441"/>
    </source>
</evidence>
<dbReference type="GeneID" id="60059656"/>
<dbReference type="CDD" id="cd00609">
    <property type="entry name" value="AAT_like"/>
    <property type="match status" value="1"/>
</dbReference>
<evidence type="ECO:0000256" key="4">
    <source>
        <dbReference type="ARBA" id="ARBA00022679"/>
    </source>
</evidence>
<dbReference type="InterPro" id="IPR050596">
    <property type="entry name" value="AspAT/PAT-like"/>
</dbReference>